<accession>A0A1H3VHR1</accession>
<evidence type="ECO:0000313" key="1">
    <source>
        <dbReference type="EMBL" id="SDZ74306.1"/>
    </source>
</evidence>
<dbReference type="InterPro" id="IPR029062">
    <property type="entry name" value="Class_I_gatase-like"/>
</dbReference>
<dbReference type="Proteomes" id="UP000199041">
    <property type="component" value="Unassembled WGS sequence"/>
</dbReference>
<protein>
    <recommendedName>
        <fullName evidence="3">Beta-galactosidase trimerisation domain-containing protein</fullName>
    </recommendedName>
</protein>
<dbReference type="EMBL" id="FNQY01000001">
    <property type="protein sequence ID" value="SDZ74306.1"/>
    <property type="molecule type" value="Genomic_DNA"/>
</dbReference>
<gene>
    <name evidence="1" type="ORF">SAMN05192529_101141</name>
</gene>
<proteinExistence type="predicted"/>
<organism evidence="1 2">
    <name type="scientific">Arachidicoccus rhizosphaerae</name>
    <dbReference type="NCBI Taxonomy" id="551991"/>
    <lineage>
        <taxon>Bacteria</taxon>
        <taxon>Pseudomonadati</taxon>
        <taxon>Bacteroidota</taxon>
        <taxon>Chitinophagia</taxon>
        <taxon>Chitinophagales</taxon>
        <taxon>Chitinophagaceae</taxon>
        <taxon>Arachidicoccus</taxon>
    </lineage>
</organism>
<dbReference type="AlphaFoldDB" id="A0A1H3VHR1"/>
<evidence type="ECO:0000313" key="2">
    <source>
        <dbReference type="Proteomes" id="UP000199041"/>
    </source>
</evidence>
<name>A0A1H3VHR1_9BACT</name>
<dbReference type="Gene3D" id="3.40.50.880">
    <property type="match status" value="1"/>
</dbReference>
<evidence type="ECO:0008006" key="3">
    <source>
        <dbReference type="Google" id="ProtNLM"/>
    </source>
</evidence>
<sequence>MQNHFSYRCQPWVAPGIKSAFLKMTGLCMSLLAFNSAMVCGQPVRQDSAAKTSFQIADKWDARYDVRADIAMVYGINDAGGHFQQRVNSWQEQGYNVQFMTGSAWGQYKDYFLGQYDGRQHFDEGQTMKDGKIIWHGENVPYIVPTLNYLNYLKTHIKKAIDAGVTAIYLEEPEYWARSGYSEAFKKEWQSFYHAPWQPQDSSAEATYLSSKLKYHLYYRALDTLFAYAKRYSRSVGREVGCFVPTHSLINYSSWQIVSPEASLASLQHVDGYIAQVWTGTAREPVYYNGVKKERVFENAYLEYGSMISMTAPTNRKIYLLTDPIEDRSRSWDDYKRNYEATFTAELMYPSVNTYEVMPWPSRIYLGRFKVEGAEKKQPIPAAYATQVQVMVGALQQMPLSETRVSGTAGIAVLLSNSMMFQRFPTHNGYEDPQLSNFYGMVMPLIEQGIPVQTVHMENLGYPEALKGVRVLIMSYANMKPQSPEVHKQLAAWVASGGSLIYYGKDDDPFQQVKEWWNTEGRSYKSPSEDLFKQLGIQYKAAESRVYKKGKGRVWIIKKDPKTLVMQPDQGNQLLLLAKEAYQKSRVQSGGNDKFQTKNYFTLKRGPYLVASVLADGPSTDPLVLKGHYINLYNPGLPVVHEMVVKPGAQTLLYDLTAGKQDKKDVRVLAVAGRVTDSIYNRSTKLFTCLVKGPEGTHNSMRIKLPQQPRQQDIKLTDQNGNLLRIEDYSWDPASSTLFLAFNHLKGGVSLAIQL</sequence>
<dbReference type="STRING" id="551991.SAMN05192529_101141"/>
<keyword evidence="2" id="KW-1185">Reference proteome</keyword>
<reference evidence="1 2" key="1">
    <citation type="submission" date="2016-10" db="EMBL/GenBank/DDBJ databases">
        <authorList>
            <person name="de Groot N.N."/>
        </authorList>
    </citation>
    <scope>NUCLEOTIDE SEQUENCE [LARGE SCALE GENOMIC DNA]</scope>
    <source>
        <strain evidence="1 2">Vu-144</strain>
    </source>
</reference>